<dbReference type="EMBL" id="CAXJRC010000011">
    <property type="protein sequence ID" value="CAL2106276.1"/>
    <property type="molecule type" value="Genomic_DNA"/>
</dbReference>
<accession>A0ABP1F8Y2</accession>
<name>A0ABP1F8Y2_9FLAO</name>
<evidence type="ECO:0000256" key="1">
    <source>
        <dbReference type="SAM" id="Phobius"/>
    </source>
</evidence>
<sequence>MGEFAMTSTIKTKQKERYTKVEWFMPLYLFNTIFNLFSLFLIVNLL</sequence>
<feature type="transmembrane region" description="Helical" evidence="1">
    <location>
        <begin position="21"/>
        <end position="43"/>
    </location>
</feature>
<keyword evidence="1" id="KW-0472">Membrane</keyword>
<organism evidence="2 3">
    <name type="scientific">Tenacibaculum vairaonense</name>
    <dbReference type="NCBI Taxonomy" id="3137860"/>
    <lineage>
        <taxon>Bacteria</taxon>
        <taxon>Pseudomonadati</taxon>
        <taxon>Bacteroidota</taxon>
        <taxon>Flavobacteriia</taxon>
        <taxon>Flavobacteriales</taxon>
        <taxon>Flavobacteriaceae</taxon>
        <taxon>Tenacibaculum</taxon>
    </lineage>
</organism>
<evidence type="ECO:0000313" key="3">
    <source>
        <dbReference type="Proteomes" id="UP001497602"/>
    </source>
</evidence>
<protein>
    <submittedName>
        <fullName evidence="2">Uncharacterized protein</fullName>
    </submittedName>
</protein>
<gene>
    <name evidence="2" type="ORF">T190115A13A_10432</name>
</gene>
<keyword evidence="3" id="KW-1185">Reference proteome</keyword>
<keyword evidence="1" id="KW-0812">Transmembrane</keyword>
<evidence type="ECO:0000313" key="2">
    <source>
        <dbReference type="EMBL" id="CAL2106276.1"/>
    </source>
</evidence>
<dbReference type="Proteomes" id="UP001497602">
    <property type="component" value="Unassembled WGS sequence"/>
</dbReference>
<keyword evidence="1" id="KW-1133">Transmembrane helix</keyword>
<comment type="caution">
    <text evidence="2">The sequence shown here is derived from an EMBL/GenBank/DDBJ whole genome shotgun (WGS) entry which is preliminary data.</text>
</comment>
<proteinExistence type="predicted"/>
<reference evidence="2 3" key="1">
    <citation type="submission" date="2024-05" db="EMBL/GenBank/DDBJ databases">
        <authorList>
            <person name="Duchaud E."/>
        </authorList>
    </citation>
    <scope>NUCLEOTIDE SEQUENCE [LARGE SCALE GENOMIC DNA]</scope>
    <source>
        <strain evidence="2">Ena-SAMPLE-TAB-13-05-2024-13:56:06:370-140305</strain>
    </source>
</reference>